<feature type="transmembrane region" description="Helical" evidence="1">
    <location>
        <begin position="82"/>
        <end position="108"/>
    </location>
</feature>
<feature type="transmembrane region" description="Helical" evidence="1">
    <location>
        <begin position="151"/>
        <end position="177"/>
    </location>
</feature>
<dbReference type="STRING" id="1076256.A0A2H3C533"/>
<evidence type="ECO:0000313" key="2">
    <source>
        <dbReference type="EMBL" id="PBK70416.1"/>
    </source>
</evidence>
<keyword evidence="3" id="KW-1185">Reference proteome</keyword>
<dbReference type="Proteomes" id="UP000218334">
    <property type="component" value="Unassembled WGS sequence"/>
</dbReference>
<keyword evidence="1" id="KW-1133">Transmembrane helix</keyword>
<sequence>MSPTYCLIVVLQEQKLWHCTGSNAISDFQVSVASDNKMTLSHYPPLHIAPLPSADSSGVSLLDDYDSSKPQTRISYGGRRRISIAVIIPGILIFIASAGLASALLVWLQSRRVESHISHENPYFLNAIIAIEGTRAPHRLDDGSLESDTTMYGLAMSAVSAQLVALTVPFLLGLLGYRLASMWILAQEKERIESMPTAAQYGLLVKLCGSANIFSAYETMRYLKRGRERRSQAPSSLIFALTILVLAIVLNHLLSAADLWLHTTASTFIHTSMTEIDAESMPDVGTRINLTACPGPVPYHGSYYRTCAYETWYWSPLSNDGGTVAEGLAVVGNNSSTSRSVMVDDMAVLVPSTMPDNVDNLTFNSFGLTAHCQPVVDCFYILSALTCPSQFNAPYGINFSAADVSASPIHMFNPTNNALPPPPYSGYPLDSVLNPYGARVSLQWSATMFGFPLDPPPGWYPISEEQCDGCYGYMATCNMTAYNVSLSYSTLDGNNTYAFADRPILSNFNTTSALFTALDDLYQTNLVDYLESTLRSSSTLSTEAFITVLSRNMSYAAMGFASPLFERDMSTGGNAIVLRSASRYPLAPLSAVLAILYTYAFLALAITVSSVMLSSQEIVVTKNGGKEHRITAIELVQLRLTNPLASIAERFVDPVRPELLLESSAVDMFHEHPDADKLGVVMADGEGEDGEGIIRKRRTLRVESIERSLTRLSGSTMNISETS</sequence>
<keyword evidence="1" id="KW-0812">Transmembrane</keyword>
<protein>
    <submittedName>
        <fullName evidence="2">Uncharacterized protein</fullName>
    </submittedName>
</protein>
<evidence type="ECO:0000313" key="3">
    <source>
        <dbReference type="Proteomes" id="UP000218334"/>
    </source>
</evidence>
<feature type="transmembrane region" description="Helical" evidence="1">
    <location>
        <begin position="237"/>
        <end position="261"/>
    </location>
</feature>
<dbReference type="EMBL" id="KZ293426">
    <property type="protein sequence ID" value="PBK70416.1"/>
    <property type="molecule type" value="Genomic_DNA"/>
</dbReference>
<keyword evidence="1" id="KW-0472">Membrane</keyword>
<feature type="transmembrane region" description="Helical" evidence="1">
    <location>
        <begin position="589"/>
        <end position="613"/>
    </location>
</feature>
<reference evidence="3" key="1">
    <citation type="journal article" date="2017" name="Nat. Ecol. Evol.">
        <title>Genome expansion and lineage-specific genetic innovations in the forest pathogenic fungi Armillaria.</title>
        <authorList>
            <person name="Sipos G."/>
            <person name="Prasanna A.N."/>
            <person name="Walter M.C."/>
            <person name="O'Connor E."/>
            <person name="Balint B."/>
            <person name="Krizsan K."/>
            <person name="Kiss B."/>
            <person name="Hess J."/>
            <person name="Varga T."/>
            <person name="Slot J."/>
            <person name="Riley R."/>
            <person name="Boka B."/>
            <person name="Rigling D."/>
            <person name="Barry K."/>
            <person name="Lee J."/>
            <person name="Mihaltcheva S."/>
            <person name="LaButti K."/>
            <person name="Lipzen A."/>
            <person name="Waldron R."/>
            <person name="Moloney N.M."/>
            <person name="Sperisen C."/>
            <person name="Kredics L."/>
            <person name="Vagvoelgyi C."/>
            <person name="Patrignani A."/>
            <person name="Fitzpatrick D."/>
            <person name="Nagy I."/>
            <person name="Doyle S."/>
            <person name="Anderson J.B."/>
            <person name="Grigoriev I.V."/>
            <person name="Gueldener U."/>
            <person name="Muensterkoetter M."/>
            <person name="Nagy L.G."/>
        </authorList>
    </citation>
    <scope>NUCLEOTIDE SEQUENCE [LARGE SCALE GENOMIC DNA]</scope>
    <source>
        <strain evidence="3">28-4</strain>
    </source>
</reference>
<dbReference type="AlphaFoldDB" id="A0A2H3C533"/>
<proteinExistence type="predicted"/>
<name>A0A2H3C533_9AGAR</name>
<gene>
    <name evidence="2" type="ORF">ARMSODRAFT_1017962</name>
</gene>
<organism evidence="2 3">
    <name type="scientific">Armillaria solidipes</name>
    <dbReference type="NCBI Taxonomy" id="1076256"/>
    <lineage>
        <taxon>Eukaryota</taxon>
        <taxon>Fungi</taxon>
        <taxon>Dikarya</taxon>
        <taxon>Basidiomycota</taxon>
        <taxon>Agaricomycotina</taxon>
        <taxon>Agaricomycetes</taxon>
        <taxon>Agaricomycetidae</taxon>
        <taxon>Agaricales</taxon>
        <taxon>Marasmiineae</taxon>
        <taxon>Physalacriaceae</taxon>
        <taxon>Armillaria</taxon>
    </lineage>
</organism>
<accession>A0A2H3C533</accession>
<evidence type="ECO:0000256" key="1">
    <source>
        <dbReference type="SAM" id="Phobius"/>
    </source>
</evidence>